<dbReference type="Gene3D" id="1.10.530.10">
    <property type="match status" value="1"/>
</dbReference>
<dbReference type="GO" id="GO:0006032">
    <property type="term" value="P:chitin catabolic process"/>
    <property type="evidence" value="ECO:0007669"/>
    <property type="project" value="InterPro"/>
</dbReference>
<dbReference type="SUPFAM" id="SSF53955">
    <property type="entry name" value="Lysozyme-like"/>
    <property type="match status" value="1"/>
</dbReference>
<dbReference type="GO" id="GO:0004568">
    <property type="term" value="F:chitinase activity"/>
    <property type="evidence" value="ECO:0007669"/>
    <property type="project" value="InterPro"/>
</dbReference>
<dbReference type="GO" id="GO:0016998">
    <property type="term" value="P:cell wall macromolecule catabolic process"/>
    <property type="evidence" value="ECO:0007669"/>
    <property type="project" value="InterPro"/>
</dbReference>
<evidence type="ECO:0000313" key="3">
    <source>
        <dbReference type="Proteomes" id="UP000887565"/>
    </source>
</evidence>
<accession>A0A915JQ41</accession>
<feature type="chain" id="PRO_5038046207" evidence="1">
    <location>
        <begin position="20"/>
        <end position="518"/>
    </location>
</feature>
<keyword evidence="3" id="KW-1185">Reference proteome</keyword>
<evidence type="ECO:0000259" key="2">
    <source>
        <dbReference type="Pfam" id="PF00182"/>
    </source>
</evidence>
<dbReference type="WBParaSite" id="nRc.2.0.1.t28026-RA">
    <property type="protein sequence ID" value="nRc.2.0.1.t28026-RA"/>
    <property type="gene ID" value="nRc.2.0.1.g28026"/>
</dbReference>
<sequence>MGNLFLLAVVELLVAAAPALPPPPNDEDKRPPQHSEIWTLLYYPSQKIFGQCGNGCPSGYKCVLTNCVLDITCKFPGKVEPSTDSCHPLDDPLNKPPSVLESWFTQDVFNDLFPKANIGSGPSSCLPYSYESFILASRYFPEFGAESPDNGFTAEQNQKRDLAAFFAHAIQETGENDISLYQSPSTDVKKADACFYRGGLFNWFEGGPVSSFLPSNKTGSNPSDGQSCKSGGQYCVKGVDFDYFFPCNRETFSGSLFEGCYFGRGPLQISYNFNYGQFQSWLRQQGLADVDLLKNPNSVLTSTDPPLAFMASLWFYMTPQPPKPSIHDILMGNWQPGNLNIAKGYSGAIFGPSSLVINNECNGEDRQTPGGPGESRRIKAFKWFCQYFGVPAVSPDTGGDERTLSCKTMPQKFDQISQNQSYQPNWQTTWKGEPCDCAPASYGGLIPYYQPGFYPDRFVSLNEGNRRRCVRILYSNPEVFYLAKSSECLKHPPPPADTEISKLKQISGSIEAEKRSLS</sequence>
<dbReference type="Pfam" id="PF00182">
    <property type="entry name" value="Glyco_hydro_19"/>
    <property type="match status" value="1"/>
</dbReference>
<dbReference type="AlphaFoldDB" id="A0A915JQ41"/>
<proteinExistence type="predicted"/>
<dbReference type="PANTHER" id="PTHR47836">
    <property type="entry name" value="PROTEIN CBG09520-RELATED"/>
    <property type="match status" value="1"/>
</dbReference>
<dbReference type="CDD" id="cd00325">
    <property type="entry name" value="chitinase_GH19"/>
    <property type="match status" value="1"/>
</dbReference>
<protein>
    <submittedName>
        <fullName evidence="4">Glycoside hydrolase family 19 catalytic domain-containing protein</fullName>
    </submittedName>
</protein>
<dbReference type="Proteomes" id="UP000887565">
    <property type="component" value="Unplaced"/>
</dbReference>
<feature type="domain" description="Glycoside hydrolase family 19 catalytic" evidence="2">
    <location>
        <begin position="257"/>
        <end position="391"/>
    </location>
</feature>
<evidence type="ECO:0000256" key="1">
    <source>
        <dbReference type="SAM" id="SignalP"/>
    </source>
</evidence>
<keyword evidence="1" id="KW-0732">Signal</keyword>
<reference evidence="4" key="1">
    <citation type="submission" date="2022-11" db="UniProtKB">
        <authorList>
            <consortium name="WormBaseParasite"/>
        </authorList>
    </citation>
    <scope>IDENTIFICATION</scope>
</reference>
<dbReference type="OMA" id="YFYPCSN"/>
<dbReference type="InterPro" id="IPR000726">
    <property type="entry name" value="Glyco_hydro_19_cat"/>
</dbReference>
<dbReference type="PANTHER" id="PTHR47836:SF2">
    <property type="entry name" value="GLYCOSIDE HYDROLASE FAMILY 19 CATALYTIC DOMAIN-CONTAINING PROTEIN"/>
    <property type="match status" value="1"/>
</dbReference>
<name>A0A915JQ41_ROMCU</name>
<dbReference type="Gene3D" id="3.30.20.10">
    <property type="entry name" value="Endochitinase, domain 2"/>
    <property type="match status" value="1"/>
</dbReference>
<organism evidence="3 4">
    <name type="scientific">Romanomermis culicivorax</name>
    <name type="common">Nematode worm</name>
    <dbReference type="NCBI Taxonomy" id="13658"/>
    <lineage>
        <taxon>Eukaryota</taxon>
        <taxon>Metazoa</taxon>
        <taxon>Ecdysozoa</taxon>
        <taxon>Nematoda</taxon>
        <taxon>Enoplea</taxon>
        <taxon>Dorylaimia</taxon>
        <taxon>Mermithida</taxon>
        <taxon>Mermithoidea</taxon>
        <taxon>Mermithidae</taxon>
        <taxon>Romanomermis</taxon>
    </lineage>
</organism>
<dbReference type="InterPro" id="IPR023346">
    <property type="entry name" value="Lysozyme-like_dom_sf"/>
</dbReference>
<evidence type="ECO:0000313" key="4">
    <source>
        <dbReference type="WBParaSite" id="nRc.2.0.1.t28026-RA"/>
    </source>
</evidence>
<feature type="signal peptide" evidence="1">
    <location>
        <begin position="1"/>
        <end position="19"/>
    </location>
</feature>